<dbReference type="Gene3D" id="1.10.3720.10">
    <property type="entry name" value="MetI-like"/>
    <property type="match status" value="1"/>
</dbReference>
<evidence type="ECO:0000256" key="4">
    <source>
        <dbReference type="ARBA" id="ARBA00022692"/>
    </source>
</evidence>
<keyword evidence="3" id="KW-1003">Cell membrane</keyword>
<dbReference type="Proteomes" id="UP001336020">
    <property type="component" value="Unassembled WGS sequence"/>
</dbReference>
<keyword evidence="2 7" id="KW-0813">Transport</keyword>
<feature type="transmembrane region" description="Helical" evidence="7">
    <location>
        <begin position="12"/>
        <end position="30"/>
    </location>
</feature>
<feature type="transmembrane region" description="Helical" evidence="7">
    <location>
        <begin position="132"/>
        <end position="151"/>
    </location>
</feature>
<evidence type="ECO:0000313" key="9">
    <source>
        <dbReference type="EMBL" id="MEE2061963.1"/>
    </source>
</evidence>
<evidence type="ECO:0000256" key="5">
    <source>
        <dbReference type="ARBA" id="ARBA00022989"/>
    </source>
</evidence>
<keyword evidence="5 7" id="KW-1133">Transmembrane helix</keyword>
<evidence type="ECO:0000256" key="2">
    <source>
        <dbReference type="ARBA" id="ARBA00022448"/>
    </source>
</evidence>
<feature type="transmembrane region" description="Helical" evidence="7">
    <location>
        <begin position="232"/>
        <end position="256"/>
    </location>
</feature>
<organism evidence="9 10">
    <name type="scientific">Rhodococcus artemisiae</name>
    <dbReference type="NCBI Taxonomy" id="714159"/>
    <lineage>
        <taxon>Bacteria</taxon>
        <taxon>Bacillati</taxon>
        <taxon>Actinomycetota</taxon>
        <taxon>Actinomycetes</taxon>
        <taxon>Mycobacteriales</taxon>
        <taxon>Nocardiaceae</taxon>
        <taxon>Rhodococcus</taxon>
    </lineage>
</organism>
<keyword evidence="4 7" id="KW-0812">Transmembrane</keyword>
<dbReference type="InterPro" id="IPR050366">
    <property type="entry name" value="BP-dependent_transpt_permease"/>
</dbReference>
<dbReference type="SUPFAM" id="SSF161098">
    <property type="entry name" value="MetI-like"/>
    <property type="match status" value="1"/>
</dbReference>
<gene>
    <name evidence="9" type="ORF">Q7514_31000</name>
</gene>
<reference evidence="9 10" key="1">
    <citation type="submission" date="2023-07" db="EMBL/GenBank/DDBJ databases">
        <authorList>
            <person name="Girao M."/>
            <person name="Carvalho M.F."/>
        </authorList>
    </citation>
    <scope>NUCLEOTIDE SEQUENCE [LARGE SCALE GENOMIC DNA]</scope>
    <source>
        <strain evidence="9 10">YIM65754</strain>
    </source>
</reference>
<dbReference type="InterPro" id="IPR035906">
    <property type="entry name" value="MetI-like_sf"/>
</dbReference>
<comment type="subcellular location">
    <subcellularLocation>
        <location evidence="1 7">Cell membrane</location>
        <topology evidence="1 7">Multi-pass membrane protein</topology>
    </subcellularLocation>
</comment>
<dbReference type="EMBL" id="JAUTXY010000025">
    <property type="protein sequence ID" value="MEE2061963.1"/>
    <property type="molecule type" value="Genomic_DNA"/>
</dbReference>
<dbReference type="RefSeq" id="WP_330137094.1">
    <property type="nucleotide sequence ID" value="NZ_JAUTXY010000025.1"/>
</dbReference>
<proteinExistence type="inferred from homology"/>
<name>A0ABU7LK73_9NOCA</name>
<accession>A0ABU7LK73</accession>
<feature type="transmembrane region" description="Helical" evidence="7">
    <location>
        <begin position="193"/>
        <end position="212"/>
    </location>
</feature>
<keyword evidence="6 7" id="KW-0472">Membrane</keyword>
<evidence type="ECO:0000256" key="6">
    <source>
        <dbReference type="ARBA" id="ARBA00023136"/>
    </source>
</evidence>
<evidence type="ECO:0000259" key="8">
    <source>
        <dbReference type="PROSITE" id="PS50928"/>
    </source>
</evidence>
<dbReference type="PROSITE" id="PS50928">
    <property type="entry name" value="ABC_TM1"/>
    <property type="match status" value="1"/>
</dbReference>
<feature type="transmembrane region" description="Helical" evidence="7">
    <location>
        <begin position="107"/>
        <end position="126"/>
    </location>
</feature>
<evidence type="ECO:0000256" key="1">
    <source>
        <dbReference type="ARBA" id="ARBA00004651"/>
    </source>
</evidence>
<comment type="caution">
    <text evidence="9">The sequence shown here is derived from an EMBL/GenBank/DDBJ whole genome shotgun (WGS) entry which is preliminary data.</text>
</comment>
<evidence type="ECO:0000313" key="10">
    <source>
        <dbReference type="Proteomes" id="UP001336020"/>
    </source>
</evidence>
<dbReference type="PANTHER" id="PTHR43386:SF25">
    <property type="entry name" value="PEPTIDE ABC TRANSPORTER PERMEASE PROTEIN"/>
    <property type="match status" value="1"/>
</dbReference>
<dbReference type="Pfam" id="PF00528">
    <property type="entry name" value="BPD_transp_1"/>
    <property type="match status" value="1"/>
</dbReference>
<evidence type="ECO:0000256" key="7">
    <source>
        <dbReference type="RuleBase" id="RU363032"/>
    </source>
</evidence>
<dbReference type="InterPro" id="IPR000515">
    <property type="entry name" value="MetI-like"/>
</dbReference>
<sequence length="270" mass="27220">MTGRSGRSAQWLIAVSLSAVLAFALFGRYLTDQDPLATVARPWTPPNADQLLGTDALGRDVLSRIFWGGATLTAVALVAAAASTAVGVACGLWAGWSGRRIEVGVSAGADLLLAVPAVLVGLVLAVAVPMPVAVVAATVVAGSPLTARVVADLSADCRHATYIDVARMRGDSVPSILGQEVLPSHTAAITTDYGLRVIVALQLVSTINALGLGTSPPHPDWASMITENYSGIGLNAAATVAPAVALAALATVVAIASTTLGSARLRGVSA</sequence>
<protein>
    <submittedName>
        <fullName evidence="9">ABC transporter permease subunit</fullName>
    </submittedName>
</protein>
<comment type="similarity">
    <text evidence="7">Belongs to the binding-protein-dependent transport system permease family.</text>
</comment>
<keyword evidence="10" id="KW-1185">Reference proteome</keyword>
<feature type="domain" description="ABC transmembrane type-1" evidence="8">
    <location>
        <begin position="69"/>
        <end position="257"/>
    </location>
</feature>
<dbReference type="PANTHER" id="PTHR43386">
    <property type="entry name" value="OLIGOPEPTIDE TRANSPORT SYSTEM PERMEASE PROTEIN APPC"/>
    <property type="match status" value="1"/>
</dbReference>
<evidence type="ECO:0000256" key="3">
    <source>
        <dbReference type="ARBA" id="ARBA00022475"/>
    </source>
</evidence>
<feature type="transmembrane region" description="Helical" evidence="7">
    <location>
        <begin position="65"/>
        <end position="95"/>
    </location>
</feature>